<dbReference type="GO" id="GO:0046872">
    <property type="term" value="F:metal ion binding"/>
    <property type="evidence" value="ECO:0007669"/>
    <property type="project" value="UniProtKB-KW"/>
</dbReference>
<dbReference type="Gene3D" id="3.20.20.70">
    <property type="entry name" value="Aldolase class I"/>
    <property type="match status" value="1"/>
</dbReference>
<gene>
    <name evidence="7" type="ORF">GGR42_000352</name>
</gene>
<name>A0A846QSE8_9FLAO</name>
<dbReference type="GO" id="GO:0003824">
    <property type="term" value="F:catalytic activity"/>
    <property type="evidence" value="ECO:0007669"/>
    <property type="project" value="InterPro"/>
</dbReference>
<proteinExistence type="predicted"/>
<dbReference type="InterPro" id="IPR050377">
    <property type="entry name" value="Radical_SAM_PqqE_MftC-like"/>
</dbReference>
<dbReference type="Proteomes" id="UP000590442">
    <property type="component" value="Unassembled WGS sequence"/>
</dbReference>
<keyword evidence="4" id="KW-0408">Iron</keyword>
<dbReference type="EMBL" id="JAATJJ010000001">
    <property type="protein sequence ID" value="NJB69890.1"/>
    <property type="molecule type" value="Genomic_DNA"/>
</dbReference>
<evidence type="ECO:0000256" key="5">
    <source>
        <dbReference type="ARBA" id="ARBA00023014"/>
    </source>
</evidence>
<dbReference type="InterPro" id="IPR013785">
    <property type="entry name" value="Aldolase_TIM"/>
</dbReference>
<feature type="domain" description="Radical SAM core" evidence="6">
    <location>
        <begin position="124"/>
        <end position="342"/>
    </location>
</feature>
<evidence type="ECO:0000256" key="3">
    <source>
        <dbReference type="ARBA" id="ARBA00022723"/>
    </source>
</evidence>
<accession>A0A846QSE8</accession>
<evidence type="ECO:0000259" key="6">
    <source>
        <dbReference type="PROSITE" id="PS51918"/>
    </source>
</evidence>
<comment type="cofactor">
    <cofactor evidence="1">
        <name>[4Fe-4S] cluster</name>
        <dbReference type="ChEBI" id="CHEBI:49883"/>
    </cofactor>
</comment>
<dbReference type="PROSITE" id="PS51918">
    <property type="entry name" value="RADICAL_SAM"/>
    <property type="match status" value="1"/>
</dbReference>
<keyword evidence="5" id="KW-0411">Iron-sulfur</keyword>
<keyword evidence="3" id="KW-0479">Metal-binding</keyword>
<dbReference type="Pfam" id="PF04055">
    <property type="entry name" value="Radical_SAM"/>
    <property type="match status" value="1"/>
</dbReference>
<dbReference type="SFLD" id="SFLDG01067">
    <property type="entry name" value="SPASM/twitch_domain_containing"/>
    <property type="match status" value="1"/>
</dbReference>
<evidence type="ECO:0000256" key="2">
    <source>
        <dbReference type="ARBA" id="ARBA00022691"/>
    </source>
</evidence>
<dbReference type="SMART" id="SM00729">
    <property type="entry name" value="Elp3"/>
    <property type="match status" value="1"/>
</dbReference>
<dbReference type="InterPro" id="IPR006638">
    <property type="entry name" value="Elp3/MiaA/NifB-like_rSAM"/>
</dbReference>
<keyword evidence="8" id="KW-1185">Reference proteome</keyword>
<protein>
    <submittedName>
        <fullName evidence="7">MoaA/NifB/PqqE/SkfB family radical SAM enzyme</fullName>
    </submittedName>
</protein>
<dbReference type="PANTHER" id="PTHR11228:SF27">
    <property type="entry name" value="GLYCYL-RADICAL ENZYME ACTIVATING ENZYME MJ1227-RELATED"/>
    <property type="match status" value="1"/>
</dbReference>
<organism evidence="7 8">
    <name type="scientific">Saonia flava</name>
    <dbReference type="NCBI Taxonomy" id="523696"/>
    <lineage>
        <taxon>Bacteria</taxon>
        <taxon>Pseudomonadati</taxon>
        <taxon>Bacteroidota</taxon>
        <taxon>Flavobacteriia</taxon>
        <taxon>Flavobacteriales</taxon>
        <taxon>Flavobacteriaceae</taxon>
        <taxon>Saonia</taxon>
    </lineage>
</organism>
<dbReference type="AlphaFoldDB" id="A0A846QSE8"/>
<reference evidence="7 8" key="1">
    <citation type="submission" date="2020-03" db="EMBL/GenBank/DDBJ databases">
        <title>Genomic Encyclopedia of Type Strains, Phase IV (KMG-IV): sequencing the most valuable type-strain genomes for metagenomic binning, comparative biology and taxonomic classification.</title>
        <authorList>
            <person name="Goeker M."/>
        </authorList>
    </citation>
    <scope>NUCLEOTIDE SEQUENCE [LARGE SCALE GENOMIC DNA]</scope>
    <source>
        <strain evidence="7 8">DSM 29762</strain>
    </source>
</reference>
<sequence>MNHIHTLVTATQKENTSISHGENIQTNQPKVLVGRKKIWVHLRLKYTLLGIAIKSYSNPFDWIGALRYLVKLRKRFLGNHRLQKIALVDDRYYMGLYTPGWNSPVYKTFIASQLNDYKPINGTLNRFNNAFVAITKKCALQCEHCFEWDTLNKKDVLSAEKLTQIVRKLQEQGVSQIQFSGGEPLLKIDMLLEVLEKVEKKTDFWILTSGFKLTHKNAKKLKKAGVTGFHISLDHFVPEKHNEFRGFKEAYYWVEEAVKNAHEHGLATALSLCATRDFISRENLLSYMELAKRLNVSFVQLLEPKAVGHYAAKDVLLQPHEISLLEEFYLTMNFDPACKTYPIVTYHGYYQRRQGCYSAGVKGLYVDTDGDINACPFCQKKTGNVLDGHFDQNLKKLQEEGCPTYTTKRKEPCL</sequence>
<dbReference type="RefSeq" id="WP_167960237.1">
    <property type="nucleotide sequence ID" value="NZ_JAATJJ010000001.1"/>
</dbReference>
<dbReference type="SFLD" id="SFLDG01386">
    <property type="entry name" value="main_SPASM_domain-containing"/>
    <property type="match status" value="1"/>
</dbReference>
<evidence type="ECO:0000313" key="8">
    <source>
        <dbReference type="Proteomes" id="UP000590442"/>
    </source>
</evidence>
<dbReference type="GO" id="GO:0051536">
    <property type="term" value="F:iron-sulfur cluster binding"/>
    <property type="evidence" value="ECO:0007669"/>
    <property type="project" value="UniProtKB-KW"/>
</dbReference>
<keyword evidence="2" id="KW-0949">S-adenosyl-L-methionine</keyword>
<dbReference type="CDD" id="cd01335">
    <property type="entry name" value="Radical_SAM"/>
    <property type="match status" value="1"/>
</dbReference>
<evidence type="ECO:0000256" key="1">
    <source>
        <dbReference type="ARBA" id="ARBA00001966"/>
    </source>
</evidence>
<dbReference type="PANTHER" id="PTHR11228">
    <property type="entry name" value="RADICAL SAM DOMAIN PROTEIN"/>
    <property type="match status" value="1"/>
</dbReference>
<dbReference type="InterPro" id="IPR007197">
    <property type="entry name" value="rSAM"/>
</dbReference>
<comment type="caution">
    <text evidence="7">The sequence shown here is derived from an EMBL/GenBank/DDBJ whole genome shotgun (WGS) entry which is preliminary data.</text>
</comment>
<dbReference type="SFLD" id="SFLDS00029">
    <property type="entry name" value="Radical_SAM"/>
    <property type="match status" value="1"/>
</dbReference>
<evidence type="ECO:0000256" key="4">
    <source>
        <dbReference type="ARBA" id="ARBA00023004"/>
    </source>
</evidence>
<dbReference type="InterPro" id="IPR058240">
    <property type="entry name" value="rSAM_sf"/>
</dbReference>
<evidence type="ECO:0000313" key="7">
    <source>
        <dbReference type="EMBL" id="NJB69890.1"/>
    </source>
</evidence>
<dbReference type="SUPFAM" id="SSF102114">
    <property type="entry name" value="Radical SAM enzymes"/>
    <property type="match status" value="1"/>
</dbReference>